<dbReference type="Pfam" id="PF08818">
    <property type="entry name" value="DUF1801"/>
    <property type="match status" value="1"/>
</dbReference>
<dbReference type="Gene3D" id="3.90.1150.200">
    <property type="match status" value="1"/>
</dbReference>
<evidence type="ECO:0000313" key="2">
    <source>
        <dbReference type="EMBL" id="GJM63873.1"/>
    </source>
</evidence>
<dbReference type="Proteomes" id="UP001310022">
    <property type="component" value="Unassembled WGS sequence"/>
</dbReference>
<sequence length="121" mass="14147">MGKEAVQIFIFNLETPQREILEELRYQILSCHPEITEKIAYGIPFFYFRGPLCYLNPHKKDSGCDIGFYWGKFLPDAAGILEEKNRKQVRTININDFQSTQKKAVVETIRTAIKFNSERKN</sequence>
<evidence type="ECO:0000313" key="3">
    <source>
        <dbReference type="Proteomes" id="UP001310022"/>
    </source>
</evidence>
<name>A0AAN4W3B8_9BACT</name>
<dbReference type="SUPFAM" id="SSF159888">
    <property type="entry name" value="YdhG-like"/>
    <property type="match status" value="1"/>
</dbReference>
<feature type="domain" description="YdhG-like" evidence="1">
    <location>
        <begin position="17"/>
        <end position="113"/>
    </location>
</feature>
<dbReference type="EMBL" id="BQKE01000003">
    <property type="protein sequence ID" value="GJM63873.1"/>
    <property type="molecule type" value="Genomic_DNA"/>
</dbReference>
<comment type="caution">
    <text evidence="2">The sequence shown here is derived from an EMBL/GenBank/DDBJ whole genome shotgun (WGS) entry which is preliminary data.</text>
</comment>
<dbReference type="RefSeq" id="WP_338238972.1">
    <property type="nucleotide sequence ID" value="NZ_BQKE01000003.1"/>
</dbReference>
<gene>
    <name evidence="2" type="ORF">PEDI_44250</name>
</gene>
<reference evidence="2 3" key="1">
    <citation type="submission" date="2021-12" db="EMBL/GenBank/DDBJ databases">
        <title>Genome sequencing of bacteria with rrn-lacking chromosome and rrn-plasmid.</title>
        <authorList>
            <person name="Anda M."/>
            <person name="Iwasaki W."/>
        </authorList>
    </citation>
    <scope>NUCLEOTIDE SEQUENCE [LARGE SCALE GENOMIC DNA]</scope>
    <source>
        <strain evidence="2 3">NBRC 15940</strain>
    </source>
</reference>
<proteinExistence type="predicted"/>
<evidence type="ECO:0000259" key="1">
    <source>
        <dbReference type="Pfam" id="PF08818"/>
    </source>
</evidence>
<organism evidence="2 3">
    <name type="scientific">Persicobacter diffluens</name>
    <dbReference type="NCBI Taxonomy" id="981"/>
    <lineage>
        <taxon>Bacteria</taxon>
        <taxon>Pseudomonadati</taxon>
        <taxon>Bacteroidota</taxon>
        <taxon>Cytophagia</taxon>
        <taxon>Cytophagales</taxon>
        <taxon>Persicobacteraceae</taxon>
        <taxon>Persicobacter</taxon>
    </lineage>
</organism>
<protein>
    <recommendedName>
        <fullName evidence="1">YdhG-like domain-containing protein</fullName>
    </recommendedName>
</protein>
<keyword evidence="3" id="KW-1185">Reference proteome</keyword>
<dbReference type="AlphaFoldDB" id="A0AAN4W3B8"/>
<dbReference type="InterPro" id="IPR014922">
    <property type="entry name" value="YdhG-like"/>
</dbReference>
<accession>A0AAN4W3B8</accession>